<keyword evidence="1" id="KW-0802">TPR repeat</keyword>
<feature type="repeat" description="TPR" evidence="1">
    <location>
        <begin position="467"/>
        <end position="500"/>
    </location>
</feature>
<feature type="repeat" description="TPR" evidence="1">
    <location>
        <begin position="347"/>
        <end position="380"/>
    </location>
</feature>
<evidence type="ECO:0000313" key="3">
    <source>
        <dbReference type="EMBL" id="CAH3181572.1"/>
    </source>
</evidence>
<dbReference type="Pfam" id="PF13176">
    <property type="entry name" value="TPR_7"/>
    <property type="match status" value="2"/>
</dbReference>
<feature type="repeat" description="TPR" evidence="1">
    <location>
        <begin position="307"/>
        <end position="340"/>
    </location>
</feature>
<reference evidence="3 4" key="1">
    <citation type="submission" date="2022-05" db="EMBL/GenBank/DDBJ databases">
        <authorList>
            <consortium name="Genoscope - CEA"/>
            <person name="William W."/>
        </authorList>
    </citation>
    <scope>NUCLEOTIDE SEQUENCE [LARGE SCALE GENOMIC DNA]</scope>
</reference>
<dbReference type="InterPro" id="IPR024983">
    <property type="entry name" value="CHAT_dom"/>
</dbReference>
<dbReference type="Proteomes" id="UP001159405">
    <property type="component" value="Unassembled WGS sequence"/>
</dbReference>
<dbReference type="PANTHER" id="PTHR10098:SF108">
    <property type="entry name" value="TETRATRICOPEPTIDE REPEAT PROTEIN 28"/>
    <property type="match status" value="1"/>
</dbReference>
<dbReference type="SUPFAM" id="SSF48452">
    <property type="entry name" value="TPR-like"/>
    <property type="match status" value="3"/>
</dbReference>
<dbReference type="PANTHER" id="PTHR10098">
    <property type="entry name" value="RAPSYN-RELATED"/>
    <property type="match status" value="1"/>
</dbReference>
<dbReference type="PROSITE" id="PS50005">
    <property type="entry name" value="TPR"/>
    <property type="match status" value="8"/>
</dbReference>
<accession>A0ABN8RQF3</accession>
<dbReference type="EMBL" id="CALNXK010000300">
    <property type="protein sequence ID" value="CAH3181572.1"/>
    <property type="molecule type" value="Genomic_DNA"/>
</dbReference>
<feature type="repeat" description="TPR" evidence="1">
    <location>
        <begin position="267"/>
        <end position="300"/>
    </location>
</feature>
<sequence>MTERSRIEYHKQQLSLAIEVGDRVGQGRAYCNLGIAYQCLGQFHQAIKYHKQQLSLAIEVGDRVGQGRAYCNLGIDYKCLGQFQQAIEYHKQDLSIAIKVGDRAEQGRANGNLGNAYQSLGQFQQAIEYHKQDLSIAIEVGDRAGQGGAYGNLGNAYQSLGQFQQAIEFHKQHLSIAIEVGDRAGQGLAYGNLGNACQCLGQFQQAIEYHKQCLSIAIEVGDRAGQGRTYGNLGNAYQSLSQFQQAIEYHKQRLSIAIEVGDRAGQGRAYGNLGNAYQSLDQFQQAIEYHNQRLSIAIEVGDRAGQGRAYGNLGNAYQSLSQFQQAIEYHKQDLSIAIEVGDRAGQGSAYGNLGNAYQSLGQFQQAIEYHKQSLSIAIEVGDRAGQGGAYGSLGNAYLFLEDFKKSLEHHKKSFSITKELGDRYGEGKVYGYLGLVYKSLGDVQGAIEHYKQSLSIAKEVGNRSGEGHAYGCLGNAYLSLEKFHQAIEYHKQQLKIAKEVPDMFLEGLAHEYLGINLMCSDSLDEAVVNFKLSVKAFDTIRGSYISEDACKISFRKHFISSYRYLCRVLIALQKTDEALYAAEQGRAGALLDALKIKYGFTSLSPISNETEEDFAYNSRNISVLTTFIALDNGTISLWVLGKKTNAIFRQAILKSGGAHEDPIEALLKASLKKIGAGRDVRCENRSLDILRDKSTSSTQEDDKKSIPSHANIDWLQPLNDIVFGPIEDLLDGDELVVVPDGALCLAPWTALSETLRIRIIPSLTSLKVIRDSSSEYHSKTGALLVGDPCLRKVTKRDKPIYDQLKFAKKEVEMIGKLLNSQPLTGEAATKEEALRRIDSVALIHIAAHGRKETGEIALAPNPGWQSKTRIPTEEDYMLKMSDLQAIKLRARLVVLSCCHSGQGEVSSEGVVGMARAFLFAGARSVLASLWAIDDEATMVFMECFYQHLRGGESASTALQKAMKCLRDSDDFSAPKYWAPFVLIGDDVTIEFDVNR</sequence>
<feature type="repeat" description="TPR" evidence="1">
    <location>
        <begin position="27"/>
        <end position="60"/>
    </location>
</feature>
<feature type="repeat" description="TPR" evidence="1">
    <location>
        <begin position="147"/>
        <end position="180"/>
    </location>
</feature>
<feature type="repeat" description="TPR" evidence="1">
    <location>
        <begin position="427"/>
        <end position="460"/>
    </location>
</feature>
<dbReference type="SMART" id="SM00028">
    <property type="entry name" value="TPR"/>
    <property type="match status" value="12"/>
</dbReference>
<proteinExistence type="predicted"/>
<dbReference type="Gene3D" id="1.25.40.10">
    <property type="entry name" value="Tetratricopeptide repeat domain"/>
    <property type="match status" value="5"/>
</dbReference>
<dbReference type="InterPro" id="IPR019734">
    <property type="entry name" value="TPR_rpt"/>
</dbReference>
<evidence type="ECO:0000256" key="1">
    <source>
        <dbReference type="PROSITE-ProRule" id="PRU00339"/>
    </source>
</evidence>
<evidence type="ECO:0000313" key="4">
    <source>
        <dbReference type="Proteomes" id="UP001159405"/>
    </source>
</evidence>
<keyword evidence="4" id="KW-1185">Reference proteome</keyword>
<feature type="domain" description="CHAT" evidence="2">
    <location>
        <begin position="715"/>
        <end position="985"/>
    </location>
</feature>
<organism evidence="3 4">
    <name type="scientific">Porites lobata</name>
    <dbReference type="NCBI Taxonomy" id="104759"/>
    <lineage>
        <taxon>Eukaryota</taxon>
        <taxon>Metazoa</taxon>
        <taxon>Cnidaria</taxon>
        <taxon>Anthozoa</taxon>
        <taxon>Hexacorallia</taxon>
        <taxon>Scleractinia</taxon>
        <taxon>Fungiina</taxon>
        <taxon>Poritidae</taxon>
        <taxon>Porites</taxon>
    </lineage>
</organism>
<evidence type="ECO:0000259" key="2">
    <source>
        <dbReference type="Pfam" id="PF12770"/>
    </source>
</evidence>
<gene>
    <name evidence="3" type="ORF">PLOB_00025711</name>
</gene>
<comment type="caution">
    <text evidence="3">The sequence shown here is derived from an EMBL/GenBank/DDBJ whole genome shotgun (WGS) entry which is preliminary data.</text>
</comment>
<name>A0ABN8RQF3_9CNID</name>
<protein>
    <recommendedName>
        <fullName evidence="2">CHAT domain-containing protein</fullName>
    </recommendedName>
</protein>
<dbReference type="Pfam" id="PF13424">
    <property type="entry name" value="TPR_12"/>
    <property type="match status" value="5"/>
</dbReference>
<dbReference type="InterPro" id="IPR011990">
    <property type="entry name" value="TPR-like_helical_dom_sf"/>
</dbReference>
<dbReference type="Pfam" id="PF12770">
    <property type="entry name" value="CHAT"/>
    <property type="match status" value="1"/>
</dbReference>
<feature type="repeat" description="TPR" evidence="1">
    <location>
        <begin position="227"/>
        <end position="260"/>
    </location>
</feature>